<evidence type="ECO:0008006" key="3">
    <source>
        <dbReference type="Google" id="ProtNLM"/>
    </source>
</evidence>
<protein>
    <recommendedName>
        <fullName evidence="3">Helicase C-terminal domain-containing protein</fullName>
    </recommendedName>
</protein>
<dbReference type="AlphaFoldDB" id="A0A2T4AB06"/>
<proteinExistence type="predicted"/>
<dbReference type="RefSeq" id="XP_024773934.1">
    <property type="nucleotide sequence ID" value="XM_024921669.1"/>
</dbReference>
<sequence length="221" mass="25175">MDTADDVCFHEDCWVLRSTDKQGSKIEALQLFTDATFQAKIFVANINIMATGVNLHDACRVGVIVSQHFNPKRNLQIHERLNRLGQKHVVIWHCLKVKNSFHDHQDRVMLTKWARQLSAESNIKKWLAGALREMILLETMKTYANLVDSNVFMQTALPGSLPEKKHAQLSAIARDEETAMMKAEREKNTGPEADQDISMEKLRDMRDQLGYQTLATVSIAN</sequence>
<organism evidence="1 2">
    <name type="scientific">Trichoderma harzianum CBS 226.95</name>
    <dbReference type="NCBI Taxonomy" id="983964"/>
    <lineage>
        <taxon>Eukaryota</taxon>
        <taxon>Fungi</taxon>
        <taxon>Dikarya</taxon>
        <taxon>Ascomycota</taxon>
        <taxon>Pezizomycotina</taxon>
        <taxon>Sordariomycetes</taxon>
        <taxon>Hypocreomycetidae</taxon>
        <taxon>Hypocreales</taxon>
        <taxon>Hypocreaceae</taxon>
        <taxon>Trichoderma</taxon>
    </lineage>
</organism>
<dbReference type="Gene3D" id="3.40.50.300">
    <property type="entry name" value="P-loop containing nucleotide triphosphate hydrolases"/>
    <property type="match status" value="1"/>
</dbReference>
<evidence type="ECO:0000313" key="2">
    <source>
        <dbReference type="Proteomes" id="UP000241690"/>
    </source>
</evidence>
<evidence type="ECO:0000313" key="1">
    <source>
        <dbReference type="EMBL" id="PTB54257.1"/>
    </source>
</evidence>
<dbReference type="GeneID" id="36630252"/>
<dbReference type="STRING" id="983964.A0A2T4AB06"/>
<accession>A0A2T4AB06</accession>
<dbReference type="EMBL" id="KZ679681">
    <property type="protein sequence ID" value="PTB54257.1"/>
    <property type="molecule type" value="Genomic_DNA"/>
</dbReference>
<dbReference type="Proteomes" id="UP000241690">
    <property type="component" value="Unassembled WGS sequence"/>
</dbReference>
<keyword evidence="2" id="KW-1185">Reference proteome</keyword>
<dbReference type="SUPFAM" id="SSF52540">
    <property type="entry name" value="P-loop containing nucleoside triphosphate hydrolases"/>
    <property type="match status" value="1"/>
</dbReference>
<dbReference type="InterPro" id="IPR027417">
    <property type="entry name" value="P-loop_NTPase"/>
</dbReference>
<reference evidence="1 2" key="1">
    <citation type="submission" date="2016-07" db="EMBL/GenBank/DDBJ databases">
        <title>Multiple horizontal gene transfer events from other fungi enriched the ability of initially mycotrophic Trichoderma (Ascomycota) to feed on dead plant biomass.</title>
        <authorList>
            <consortium name="DOE Joint Genome Institute"/>
            <person name="Aerts A."/>
            <person name="Atanasova L."/>
            <person name="Chenthamara K."/>
            <person name="Zhang J."/>
            <person name="Grujic M."/>
            <person name="Henrissat B."/>
            <person name="Kuo A."/>
            <person name="Salamov A."/>
            <person name="Lipzen A."/>
            <person name="Labutti K."/>
            <person name="Barry K."/>
            <person name="Miao Y."/>
            <person name="Rahimi M.J."/>
            <person name="Shen Q."/>
            <person name="Grigoriev I.V."/>
            <person name="Kubicek C.P."/>
            <person name="Druzhinina I.S."/>
        </authorList>
    </citation>
    <scope>NUCLEOTIDE SEQUENCE [LARGE SCALE GENOMIC DNA]</scope>
    <source>
        <strain evidence="1 2">CBS 226.95</strain>
    </source>
</reference>
<gene>
    <name evidence="1" type="ORF">M431DRAFT_6478</name>
</gene>
<name>A0A2T4AB06_TRIHA</name>